<keyword evidence="1" id="KW-0472">Membrane</keyword>
<gene>
    <name evidence="2" type="ORF">RU87_GL000735</name>
</gene>
<comment type="caution">
    <text evidence="2">The sequence shown here is derived from an EMBL/GenBank/DDBJ whole genome shotgun (WGS) entry which is preliminary data.</text>
</comment>
<dbReference type="AlphaFoldDB" id="A0A2A5S3H9"/>
<feature type="transmembrane region" description="Helical" evidence="1">
    <location>
        <begin position="63"/>
        <end position="80"/>
    </location>
</feature>
<feature type="transmembrane region" description="Helical" evidence="1">
    <location>
        <begin position="35"/>
        <end position="56"/>
    </location>
</feature>
<reference evidence="2 3" key="1">
    <citation type="submission" date="2014-12" db="EMBL/GenBank/DDBJ databases">
        <title>Draft genome sequences of 10 type strains of Lactococcus.</title>
        <authorList>
            <person name="Sun Z."/>
            <person name="Zhong Z."/>
            <person name="Liu W."/>
            <person name="Zhang W."/>
            <person name="Zhang H."/>
        </authorList>
    </citation>
    <scope>NUCLEOTIDE SEQUENCE [LARGE SCALE GENOMIC DNA]</scope>
    <source>
        <strain evidence="2 3">DSM 20686</strain>
    </source>
</reference>
<evidence type="ECO:0000313" key="3">
    <source>
        <dbReference type="Proteomes" id="UP000242246"/>
    </source>
</evidence>
<dbReference type="RefSeq" id="WP_068162666.1">
    <property type="nucleotide sequence ID" value="NZ_JXJX01000002.1"/>
</dbReference>
<dbReference type="Proteomes" id="UP000242246">
    <property type="component" value="Unassembled WGS sequence"/>
</dbReference>
<evidence type="ECO:0000256" key="1">
    <source>
        <dbReference type="SAM" id="Phobius"/>
    </source>
</evidence>
<evidence type="ECO:0000313" key="2">
    <source>
        <dbReference type="EMBL" id="PCS07998.1"/>
    </source>
</evidence>
<name>A0A2A5S3H9_9LACT</name>
<organism evidence="2 3">
    <name type="scientific">Pseudolactococcus plantarum</name>
    <dbReference type="NCBI Taxonomy" id="1365"/>
    <lineage>
        <taxon>Bacteria</taxon>
        <taxon>Bacillati</taxon>
        <taxon>Bacillota</taxon>
        <taxon>Bacilli</taxon>
        <taxon>Lactobacillales</taxon>
        <taxon>Streptococcaceae</taxon>
        <taxon>Pseudolactococcus</taxon>
    </lineage>
</organism>
<keyword evidence="1" id="KW-0812">Transmembrane</keyword>
<accession>A0A2A5S3H9</accession>
<feature type="transmembrane region" description="Helical" evidence="1">
    <location>
        <begin position="86"/>
        <end position="106"/>
    </location>
</feature>
<keyword evidence="1" id="KW-1133">Transmembrane helix</keyword>
<sequence>MKQKLLVHFATFSMATFVMMFVNMLSGVVYNNAAILSLMVVCAACTLFCNVFLYYVTADFGNILTVFGVLGIVYIGSKLFGWELSILDLVMSGVLTIGLIVANYELNSQTAKKMNQQLEILKEAAKEAEQSDDLQ</sequence>
<dbReference type="EMBL" id="JXJX01000002">
    <property type="protein sequence ID" value="PCS07998.1"/>
    <property type="molecule type" value="Genomic_DNA"/>
</dbReference>
<dbReference type="STRING" id="1348632.GCA_001591745_01066"/>
<feature type="transmembrane region" description="Helical" evidence="1">
    <location>
        <begin position="7"/>
        <end position="29"/>
    </location>
</feature>
<proteinExistence type="predicted"/>
<protein>
    <submittedName>
        <fullName evidence="2">Uncharacterized protein</fullName>
    </submittedName>
</protein>
<keyword evidence="3" id="KW-1185">Reference proteome</keyword>